<reference evidence="2 3" key="1">
    <citation type="submission" date="2016-11" db="EMBL/GenBank/DDBJ databases">
        <title>Genome sequence and comparative genomic analysis of clinical strain Elizabethkingia meningoseptica 61421 PRCM.</title>
        <authorList>
            <person name="Wang M."/>
            <person name="Hu S."/>
            <person name="Cao L."/>
            <person name="Jiang T."/>
            <person name="Zhou Y."/>
            <person name="Ming D."/>
        </authorList>
    </citation>
    <scope>NUCLEOTIDE SEQUENCE [LARGE SCALE GENOMIC DNA]</scope>
    <source>
        <strain evidence="2 3">61421 PRCM</strain>
    </source>
</reference>
<evidence type="ECO:0000313" key="3">
    <source>
        <dbReference type="Proteomes" id="UP000188947"/>
    </source>
</evidence>
<keyword evidence="1" id="KW-0812">Transmembrane</keyword>
<protein>
    <submittedName>
        <fullName evidence="2">Uncharacterized protein</fullName>
    </submittedName>
</protein>
<evidence type="ECO:0000256" key="1">
    <source>
        <dbReference type="SAM" id="Phobius"/>
    </source>
</evidence>
<accession>A0A1T3F832</accession>
<dbReference type="OrthoDB" id="1447402at2"/>
<keyword evidence="3" id="KW-1185">Reference proteome</keyword>
<sequence length="192" mass="22331">MKEFLQNAYNRILKDFQVILSIAYLLAVGVGMLFNYHKYDRFNINIFDYADITDFLIAPFADYRIFLFTLISIIILGSIYRLDVYIRKNKPKIHEIISLKKYTNLFSSTTFNSLSILLIIPFYIWLAAGVYGKFAKKNILKDAPISFYYSDNTEEQAQMIGKTKTVLFLLKNDEVKVVPISSIKSYKLQKAL</sequence>
<dbReference type="EMBL" id="MPOG01000007">
    <property type="protein sequence ID" value="OOH96653.1"/>
    <property type="molecule type" value="Genomic_DNA"/>
</dbReference>
<dbReference type="Proteomes" id="UP000188947">
    <property type="component" value="Unassembled WGS sequence"/>
</dbReference>
<feature type="transmembrane region" description="Helical" evidence="1">
    <location>
        <begin position="102"/>
        <end position="126"/>
    </location>
</feature>
<keyword evidence="1" id="KW-0472">Membrane</keyword>
<evidence type="ECO:0000313" key="2">
    <source>
        <dbReference type="EMBL" id="OOH96653.1"/>
    </source>
</evidence>
<name>A0A1T3F832_ELIME</name>
<dbReference type="STRING" id="238.BBD35_17000"/>
<feature type="transmembrane region" description="Helical" evidence="1">
    <location>
        <begin position="63"/>
        <end position="82"/>
    </location>
</feature>
<dbReference type="RefSeq" id="WP_077564413.1">
    <property type="nucleotide sequence ID" value="NZ_CP016378.1"/>
</dbReference>
<comment type="caution">
    <text evidence="2">The sequence shown here is derived from an EMBL/GenBank/DDBJ whole genome shotgun (WGS) entry which is preliminary data.</text>
</comment>
<gene>
    <name evidence="2" type="ORF">BMF97_05110</name>
</gene>
<keyword evidence="1" id="KW-1133">Transmembrane helix</keyword>
<organism evidence="2 3">
    <name type="scientific">Elizabethkingia meningoseptica</name>
    <name type="common">Chryseobacterium meningosepticum</name>
    <dbReference type="NCBI Taxonomy" id="238"/>
    <lineage>
        <taxon>Bacteria</taxon>
        <taxon>Pseudomonadati</taxon>
        <taxon>Bacteroidota</taxon>
        <taxon>Flavobacteriia</taxon>
        <taxon>Flavobacteriales</taxon>
        <taxon>Weeksellaceae</taxon>
        <taxon>Elizabethkingia</taxon>
    </lineage>
</organism>
<dbReference type="eggNOG" id="ENOG5032U67">
    <property type="taxonomic scope" value="Bacteria"/>
</dbReference>
<dbReference type="AlphaFoldDB" id="A0A1T3F832"/>
<feature type="transmembrane region" description="Helical" evidence="1">
    <location>
        <begin position="12"/>
        <end position="34"/>
    </location>
</feature>
<proteinExistence type="predicted"/>